<organism evidence="9 10">
    <name type="scientific">Gemmatimonas aurantiaca</name>
    <dbReference type="NCBI Taxonomy" id="173480"/>
    <lineage>
        <taxon>Bacteria</taxon>
        <taxon>Pseudomonadati</taxon>
        <taxon>Gemmatimonadota</taxon>
        <taxon>Gemmatimonadia</taxon>
        <taxon>Gemmatimonadales</taxon>
        <taxon>Gemmatimonadaceae</taxon>
        <taxon>Gemmatimonas</taxon>
    </lineage>
</organism>
<proteinExistence type="predicted"/>
<dbReference type="InterPro" id="IPR018528">
    <property type="entry name" value="Preph_deHydtase_CS"/>
</dbReference>
<dbReference type="GO" id="GO:0009094">
    <property type="term" value="P:L-phenylalanine biosynthetic process"/>
    <property type="evidence" value="ECO:0007669"/>
    <property type="project" value="UniProtKB-UniPathway"/>
</dbReference>
<evidence type="ECO:0000256" key="2">
    <source>
        <dbReference type="ARBA" id="ARBA00013147"/>
    </source>
</evidence>
<dbReference type="Proteomes" id="UP000264071">
    <property type="component" value="Unassembled WGS sequence"/>
</dbReference>
<gene>
    <name evidence="9" type="ORF">DGD08_17590</name>
</gene>
<evidence type="ECO:0000256" key="7">
    <source>
        <dbReference type="ARBA" id="ARBA00047848"/>
    </source>
</evidence>
<keyword evidence="6" id="KW-0456">Lyase</keyword>
<evidence type="ECO:0000256" key="6">
    <source>
        <dbReference type="ARBA" id="ARBA00023239"/>
    </source>
</evidence>
<name>A0A3D4VF92_9BACT</name>
<dbReference type="EMBL" id="DPIY01000012">
    <property type="protein sequence ID" value="HCT59017.1"/>
    <property type="molecule type" value="Genomic_DNA"/>
</dbReference>
<comment type="caution">
    <text evidence="9">The sequence shown here is derived from an EMBL/GenBank/DDBJ whole genome shotgun (WGS) entry which is preliminary data.</text>
</comment>
<dbReference type="EC" id="4.2.1.51" evidence="2"/>
<dbReference type="PANTHER" id="PTHR21022">
    <property type="entry name" value="PREPHENATE DEHYDRATASE P PROTEIN"/>
    <property type="match status" value="1"/>
</dbReference>
<dbReference type="AlphaFoldDB" id="A0A3D4VF92"/>
<evidence type="ECO:0000259" key="8">
    <source>
        <dbReference type="PROSITE" id="PS51171"/>
    </source>
</evidence>
<keyword evidence="5" id="KW-0584">Phenylalanine biosynthesis</keyword>
<dbReference type="InterPro" id="IPR001086">
    <property type="entry name" value="Preph_deHydtase"/>
</dbReference>
<evidence type="ECO:0000313" key="10">
    <source>
        <dbReference type="Proteomes" id="UP000264071"/>
    </source>
</evidence>
<dbReference type="UniPathway" id="UPA00121">
    <property type="reaction ID" value="UER00345"/>
</dbReference>
<evidence type="ECO:0000256" key="3">
    <source>
        <dbReference type="ARBA" id="ARBA00022605"/>
    </source>
</evidence>
<evidence type="ECO:0000256" key="5">
    <source>
        <dbReference type="ARBA" id="ARBA00023222"/>
    </source>
</evidence>
<evidence type="ECO:0000256" key="1">
    <source>
        <dbReference type="ARBA" id="ARBA00004741"/>
    </source>
</evidence>
<dbReference type="PROSITE" id="PS00857">
    <property type="entry name" value="PREPHENATE_DEHYDR_1"/>
    <property type="match status" value="1"/>
</dbReference>
<dbReference type="PANTHER" id="PTHR21022:SF19">
    <property type="entry name" value="PREPHENATE DEHYDRATASE-RELATED"/>
    <property type="match status" value="1"/>
</dbReference>
<dbReference type="Pfam" id="PF00800">
    <property type="entry name" value="PDT"/>
    <property type="match status" value="1"/>
</dbReference>
<accession>A0A3D4VF92</accession>
<evidence type="ECO:0000256" key="4">
    <source>
        <dbReference type="ARBA" id="ARBA00023141"/>
    </source>
</evidence>
<keyword evidence="3" id="KW-0028">Amino-acid biosynthesis</keyword>
<dbReference type="GO" id="GO:0005737">
    <property type="term" value="C:cytoplasm"/>
    <property type="evidence" value="ECO:0007669"/>
    <property type="project" value="TreeGrafter"/>
</dbReference>
<comment type="catalytic activity">
    <reaction evidence="7">
        <text>prephenate + H(+) = 3-phenylpyruvate + CO2 + H2O</text>
        <dbReference type="Rhea" id="RHEA:21648"/>
        <dbReference type="ChEBI" id="CHEBI:15377"/>
        <dbReference type="ChEBI" id="CHEBI:15378"/>
        <dbReference type="ChEBI" id="CHEBI:16526"/>
        <dbReference type="ChEBI" id="CHEBI:18005"/>
        <dbReference type="ChEBI" id="CHEBI:29934"/>
        <dbReference type="EC" id="4.2.1.51"/>
    </reaction>
</comment>
<protein>
    <recommendedName>
        <fullName evidence="2">prephenate dehydratase</fullName>
        <ecNumber evidence="2">4.2.1.51</ecNumber>
    </recommendedName>
</protein>
<sequence>MGAQPSGLDMFDDAVEGVGGYGSGGDDDHRGLVVWSGSLRGSLPRGRVRQARKQQRPVRIARASQRWVRQRSATHAKFAGAHAGRRIIKSAGVGDGGGVTRHTKEPIPATERSQYHAHMTNPVVTQSMHPAWPRVAFQGEAGAFSEMAIRQHWPDGADAIACHTFIEAVQRVCEQAVDFAVIPVENAIAGLVRPAHDAMHEAGDRLQSCGEVRVPIHLCLMAPHGASLAGLREVRSHAVALAQCRLFFARHEWLISMPHADTAGAARDVAEWGDRTRGAVASESAAARYGLEIIAHHIQDIPHNWTRFVVLQRRS</sequence>
<keyword evidence="4" id="KW-0057">Aromatic amino acid biosynthesis</keyword>
<comment type="pathway">
    <text evidence="1">Amino-acid biosynthesis; L-phenylalanine biosynthesis; phenylpyruvate from prephenate: step 1/1.</text>
</comment>
<dbReference type="SUPFAM" id="SSF53850">
    <property type="entry name" value="Periplasmic binding protein-like II"/>
    <property type="match status" value="1"/>
</dbReference>
<dbReference type="PROSITE" id="PS51171">
    <property type="entry name" value="PREPHENATE_DEHYDR_3"/>
    <property type="match status" value="1"/>
</dbReference>
<evidence type="ECO:0000313" key="9">
    <source>
        <dbReference type="EMBL" id="HCT59017.1"/>
    </source>
</evidence>
<dbReference type="Gene3D" id="3.40.190.10">
    <property type="entry name" value="Periplasmic binding protein-like II"/>
    <property type="match status" value="2"/>
</dbReference>
<dbReference type="CDD" id="cd13631">
    <property type="entry name" value="PBP2_Ct-PDT_like"/>
    <property type="match status" value="1"/>
</dbReference>
<reference evidence="9 10" key="1">
    <citation type="journal article" date="2018" name="Nat. Biotechnol.">
        <title>A standardized bacterial taxonomy based on genome phylogeny substantially revises the tree of life.</title>
        <authorList>
            <person name="Parks D.H."/>
            <person name="Chuvochina M."/>
            <person name="Waite D.W."/>
            <person name="Rinke C."/>
            <person name="Skarshewski A."/>
            <person name="Chaumeil P.A."/>
            <person name="Hugenholtz P."/>
        </authorList>
    </citation>
    <scope>NUCLEOTIDE SEQUENCE [LARGE SCALE GENOMIC DNA]</scope>
    <source>
        <strain evidence="9">UBA8844</strain>
    </source>
</reference>
<feature type="domain" description="Prephenate dehydratase" evidence="8">
    <location>
        <begin position="134"/>
        <end position="313"/>
    </location>
</feature>
<dbReference type="GO" id="GO:0004664">
    <property type="term" value="F:prephenate dehydratase activity"/>
    <property type="evidence" value="ECO:0007669"/>
    <property type="project" value="UniProtKB-EC"/>
</dbReference>